<protein>
    <submittedName>
        <fullName evidence="2">DUF4440 domain-containing protein</fullName>
    </submittedName>
</protein>
<name>A0A4U5JU76_9GAMM</name>
<accession>A0A4U5JU76</accession>
<proteinExistence type="predicted"/>
<dbReference type="EMBL" id="SZUA01000001">
    <property type="protein sequence ID" value="TKR33400.1"/>
    <property type="molecule type" value="Genomic_DNA"/>
</dbReference>
<dbReference type="InterPro" id="IPR027843">
    <property type="entry name" value="DUF4440"/>
</dbReference>
<dbReference type="AlphaFoldDB" id="A0A4U5JU76"/>
<feature type="domain" description="DUF4440" evidence="1">
    <location>
        <begin position="73"/>
        <end position="183"/>
    </location>
</feature>
<reference evidence="2 3" key="1">
    <citation type="submission" date="2019-04" db="EMBL/GenBank/DDBJ databases">
        <title>Reference strain of H23.</title>
        <authorList>
            <person name="Luo X."/>
        </authorList>
    </citation>
    <scope>NUCLEOTIDE SEQUENCE [LARGE SCALE GENOMIC DNA]</scope>
    <source>
        <strain evidence="2 3">H23</strain>
    </source>
</reference>
<evidence type="ECO:0000313" key="3">
    <source>
        <dbReference type="Proteomes" id="UP000308707"/>
    </source>
</evidence>
<organism evidence="2 3">
    <name type="scientific">Luteimonas gilva</name>
    <dbReference type="NCBI Taxonomy" id="2572684"/>
    <lineage>
        <taxon>Bacteria</taxon>
        <taxon>Pseudomonadati</taxon>
        <taxon>Pseudomonadota</taxon>
        <taxon>Gammaproteobacteria</taxon>
        <taxon>Lysobacterales</taxon>
        <taxon>Lysobacteraceae</taxon>
        <taxon>Luteimonas</taxon>
    </lineage>
</organism>
<dbReference type="InterPro" id="IPR032710">
    <property type="entry name" value="NTF2-like_dom_sf"/>
</dbReference>
<dbReference type="Proteomes" id="UP000308707">
    <property type="component" value="Unassembled WGS sequence"/>
</dbReference>
<sequence>MARKNGQRPQAVVEKQYPPRQARSAVARYESTGARDLRNHRPYFAFALACLTALATSPSIAKEVDTAAEEQAIRHVDAAWSKNLQSKNLDAVMENYAEDAAFLVPNQPIIVGKEKIRDWFKARIATPGYTATFAPTKIVVSSAGDMAYELGTFAASAQAADGSTARSVGKHLVTWEKRNGRWLVAAEAISTDSPPPPRK</sequence>
<comment type="caution">
    <text evidence="2">The sequence shown here is derived from an EMBL/GenBank/DDBJ whole genome shotgun (WGS) entry which is preliminary data.</text>
</comment>
<keyword evidence="3" id="KW-1185">Reference proteome</keyword>
<dbReference type="OrthoDB" id="1633822at2"/>
<gene>
    <name evidence="2" type="ORF">FCE95_03585</name>
</gene>
<evidence type="ECO:0000259" key="1">
    <source>
        <dbReference type="Pfam" id="PF14534"/>
    </source>
</evidence>
<dbReference type="Gene3D" id="3.10.450.50">
    <property type="match status" value="1"/>
</dbReference>
<evidence type="ECO:0000313" key="2">
    <source>
        <dbReference type="EMBL" id="TKR33400.1"/>
    </source>
</evidence>
<dbReference type="SUPFAM" id="SSF54427">
    <property type="entry name" value="NTF2-like"/>
    <property type="match status" value="1"/>
</dbReference>
<dbReference type="Pfam" id="PF14534">
    <property type="entry name" value="DUF4440"/>
    <property type="match status" value="1"/>
</dbReference>